<comment type="caution">
    <text evidence="1">The sequence shown here is derived from an EMBL/GenBank/DDBJ whole genome shotgun (WGS) entry which is preliminary data.</text>
</comment>
<dbReference type="InterPro" id="IPR053253">
    <property type="entry name" value="Sex_diff_modulator"/>
</dbReference>
<sequence length="149" mass="16942">MGAREVAISLHHPEAFLIKFQHRHHYEDALKKGFAKCRGIEVHFTKWRSLKNALGVALMSCVKLCLDGVPMHVWVLGITEWLISCTCTLEQIETDLVHPVESGDTRVIHLWVWTTNPSCIPKRVRLGIINQARDPLLESMTGTETPLEH</sequence>
<accession>A0A6G1CTK3</accession>
<dbReference type="PANTHER" id="PTHR33087:SF21">
    <property type="entry name" value="OS03G0782100 PROTEIN"/>
    <property type="match status" value="1"/>
</dbReference>
<reference evidence="1 2" key="1">
    <citation type="submission" date="2019-11" db="EMBL/GenBank/DDBJ databases">
        <title>Whole genome sequence of Oryza granulata.</title>
        <authorList>
            <person name="Li W."/>
        </authorList>
    </citation>
    <scope>NUCLEOTIDE SEQUENCE [LARGE SCALE GENOMIC DNA]</scope>
    <source>
        <strain evidence="2">cv. Menghai</strain>
        <tissue evidence="1">Leaf</tissue>
    </source>
</reference>
<evidence type="ECO:0000313" key="1">
    <source>
        <dbReference type="EMBL" id="KAF0903460.1"/>
    </source>
</evidence>
<dbReference type="EMBL" id="SPHZ02000008">
    <property type="protein sequence ID" value="KAF0903460.1"/>
    <property type="molecule type" value="Genomic_DNA"/>
</dbReference>
<dbReference type="PANTHER" id="PTHR33087">
    <property type="entry name" value="OS07G0539200 PROTEIN"/>
    <property type="match status" value="1"/>
</dbReference>
<keyword evidence="2" id="KW-1185">Reference proteome</keyword>
<name>A0A6G1CTK3_9ORYZ</name>
<dbReference type="Proteomes" id="UP000479710">
    <property type="component" value="Unassembled WGS sequence"/>
</dbReference>
<proteinExistence type="predicted"/>
<gene>
    <name evidence="1" type="ORF">E2562_027873</name>
</gene>
<organism evidence="1 2">
    <name type="scientific">Oryza meyeriana var. granulata</name>
    <dbReference type="NCBI Taxonomy" id="110450"/>
    <lineage>
        <taxon>Eukaryota</taxon>
        <taxon>Viridiplantae</taxon>
        <taxon>Streptophyta</taxon>
        <taxon>Embryophyta</taxon>
        <taxon>Tracheophyta</taxon>
        <taxon>Spermatophyta</taxon>
        <taxon>Magnoliopsida</taxon>
        <taxon>Liliopsida</taxon>
        <taxon>Poales</taxon>
        <taxon>Poaceae</taxon>
        <taxon>BOP clade</taxon>
        <taxon>Oryzoideae</taxon>
        <taxon>Oryzeae</taxon>
        <taxon>Oryzinae</taxon>
        <taxon>Oryza</taxon>
        <taxon>Oryza meyeriana</taxon>
    </lineage>
</organism>
<dbReference type="OrthoDB" id="688827at2759"/>
<dbReference type="AlphaFoldDB" id="A0A6G1CTK3"/>
<evidence type="ECO:0000313" key="2">
    <source>
        <dbReference type="Proteomes" id="UP000479710"/>
    </source>
</evidence>
<protein>
    <recommendedName>
        <fullName evidence="3">DUF4283 domain-containing protein</fullName>
    </recommendedName>
</protein>
<evidence type="ECO:0008006" key="3">
    <source>
        <dbReference type="Google" id="ProtNLM"/>
    </source>
</evidence>